<dbReference type="InterPro" id="IPR020904">
    <property type="entry name" value="Sc_DH/Rdtase_CS"/>
</dbReference>
<dbReference type="CDD" id="cd05374">
    <property type="entry name" value="17beta-HSD-like_SDR_c"/>
    <property type="match status" value="1"/>
</dbReference>
<evidence type="ECO:0000256" key="3">
    <source>
        <dbReference type="ARBA" id="ARBA00023002"/>
    </source>
</evidence>
<evidence type="ECO:0000313" key="5">
    <source>
        <dbReference type="EMBL" id="KAK3313162.1"/>
    </source>
</evidence>
<protein>
    <submittedName>
        <fullName evidence="5">Uncharacterized protein</fullName>
    </submittedName>
</protein>
<organism evidence="5 6">
    <name type="scientific">Apodospora peruviana</name>
    <dbReference type="NCBI Taxonomy" id="516989"/>
    <lineage>
        <taxon>Eukaryota</taxon>
        <taxon>Fungi</taxon>
        <taxon>Dikarya</taxon>
        <taxon>Ascomycota</taxon>
        <taxon>Pezizomycotina</taxon>
        <taxon>Sordariomycetes</taxon>
        <taxon>Sordariomycetidae</taxon>
        <taxon>Sordariales</taxon>
        <taxon>Lasiosphaeriaceae</taxon>
        <taxon>Apodospora</taxon>
    </lineage>
</organism>
<evidence type="ECO:0000256" key="4">
    <source>
        <dbReference type="RuleBase" id="RU000363"/>
    </source>
</evidence>
<proteinExistence type="inferred from homology"/>
<keyword evidence="3" id="KW-0560">Oxidoreductase</keyword>
<reference evidence="5" key="2">
    <citation type="submission" date="2023-06" db="EMBL/GenBank/DDBJ databases">
        <authorList>
            <consortium name="Lawrence Berkeley National Laboratory"/>
            <person name="Haridas S."/>
            <person name="Hensen N."/>
            <person name="Bonometti L."/>
            <person name="Westerberg I."/>
            <person name="Brannstrom I.O."/>
            <person name="Guillou S."/>
            <person name="Cros-Aarteil S."/>
            <person name="Calhoun S."/>
            <person name="Kuo A."/>
            <person name="Mondo S."/>
            <person name="Pangilinan J."/>
            <person name="Riley R."/>
            <person name="Labutti K."/>
            <person name="Andreopoulos B."/>
            <person name="Lipzen A."/>
            <person name="Chen C."/>
            <person name="Yanf M."/>
            <person name="Daum C."/>
            <person name="Ng V."/>
            <person name="Clum A."/>
            <person name="Steindorff A."/>
            <person name="Ohm R."/>
            <person name="Martin F."/>
            <person name="Silar P."/>
            <person name="Natvig D."/>
            <person name="Lalanne C."/>
            <person name="Gautier V."/>
            <person name="Ament-Velasquez S.L."/>
            <person name="Kruys A."/>
            <person name="Hutchinson M.I."/>
            <person name="Powell A.J."/>
            <person name="Barry K."/>
            <person name="Miller A.N."/>
            <person name="Grigoriev I.V."/>
            <person name="Debuchy R."/>
            <person name="Gladieux P."/>
            <person name="Thoren M.H."/>
            <person name="Johannesson H."/>
        </authorList>
    </citation>
    <scope>NUCLEOTIDE SEQUENCE</scope>
    <source>
        <strain evidence="5">CBS 118394</strain>
    </source>
</reference>
<keyword evidence="6" id="KW-1185">Reference proteome</keyword>
<evidence type="ECO:0000313" key="6">
    <source>
        <dbReference type="Proteomes" id="UP001283341"/>
    </source>
</evidence>
<dbReference type="PANTHER" id="PTHR43976:SF16">
    <property type="entry name" value="SHORT-CHAIN DEHYDROGENASE_REDUCTASE FAMILY PROTEIN"/>
    <property type="match status" value="1"/>
</dbReference>
<dbReference type="InterPro" id="IPR002347">
    <property type="entry name" value="SDR_fam"/>
</dbReference>
<dbReference type="EMBL" id="JAUEDM010000008">
    <property type="protein sequence ID" value="KAK3313162.1"/>
    <property type="molecule type" value="Genomic_DNA"/>
</dbReference>
<accession>A0AAE0HUI6</accession>
<keyword evidence="2" id="KW-0521">NADP</keyword>
<gene>
    <name evidence="5" type="ORF">B0H66DRAFT_387478</name>
</gene>
<dbReference type="Gene3D" id="3.40.50.720">
    <property type="entry name" value="NAD(P)-binding Rossmann-like Domain"/>
    <property type="match status" value="1"/>
</dbReference>
<dbReference type="PROSITE" id="PS00061">
    <property type="entry name" value="ADH_SHORT"/>
    <property type="match status" value="1"/>
</dbReference>
<dbReference type="PRINTS" id="PR00080">
    <property type="entry name" value="SDRFAMILY"/>
</dbReference>
<evidence type="ECO:0000256" key="1">
    <source>
        <dbReference type="ARBA" id="ARBA00006484"/>
    </source>
</evidence>
<evidence type="ECO:0000256" key="2">
    <source>
        <dbReference type="ARBA" id="ARBA00022857"/>
    </source>
</evidence>
<dbReference type="PRINTS" id="PR00081">
    <property type="entry name" value="GDHRDH"/>
</dbReference>
<dbReference type="PANTHER" id="PTHR43976">
    <property type="entry name" value="SHORT CHAIN DEHYDROGENASE"/>
    <property type="match status" value="1"/>
</dbReference>
<reference evidence="5" key="1">
    <citation type="journal article" date="2023" name="Mol. Phylogenet. Evol.">
        <title>Genome-scale phylogeny and comparative genomics of the fungal order Sordariales.</title>
        <authorList>
            <person name="Hensen N."/>
            <person name="Bonometti L."/>
            <person name="Westerberg I."/>
            <person name="Brannstrom I.O."/>
            <person name="Guillou S."/>
            <person name="Cros-Aarteil S."/>
            <person name="Calhoun S."/>
            <person name="Haridas S."/>
            <person name="Kuo A."/>
            <person name="Mondo S."/>
            <person name="Pangilinan J."/>
            <person name="Riley R."/>
            <person name="LaButti K."/>
            <person name="Andreopoulos B."/>
            <person name="Lipzen A."/>
            <person name="Chen C."/>
            <person name="Yan M."/>
            <person name="Daum C."/>
            <person name="Ng V."/>
            <person name="Clum A."/>
            <person name="Steindorff A."/>
            <person name="Ohm R.A."/>
            <person name="Martin F."/>
            <person name="Silar P."/>
            <person name="Natvig D.O."/>
            <person name="Lalanne C."/>
            <person name="Gautier V."/>
            <person name="Ament-Velasquez S.L."/>
            <person name="Kruys A."/>
            <person name="Hutchinson M.I."/>
            <person name="Powell A.J."/>
            <person name="Barry K."/>
            <person name="Miller A.N."/>
            <person name="Grigoriev I.V."/>
            <person name="Debuchy R."/>
            <person name="Gladieux P."/>
            <person name="Hiltunen Thoren M."/>
            <person name="Johannesson H."/>
        </authorList>
    </citation>
    <scope>NUCLEOTIDE SEQUENCE</scope>
    <source>
        <strain evidence="5">CBS 118394</strain>
    </source>
</reference>
<dbReference type="AlphaFoldDB" id="A0AAE0HUI6"/>
<dbReference type="InterPro" id="IPR051911">
    <property type="entry name" value="SDR_oxidoreductase"/>
</dbReference>
<comment type="caution">
    <text evidence="5">The sequence shown here is derived from an EMBL/GenBank/DDBJ whole genome shotgun (WGS) entry which is preliminary data.</text>
</comment>
<dbReference type="SUPFAM" id="SSF51735">
    <property type="entry name" value="NAD(P)-binding Rossmann-fold domains"/>
    <property type="match status" value="1"/>
</dbReference>
<comment type="similarity">
    <text evidence="1 4">Belongs to the short-chain dehydrogenases/reductases (SDR) family.</text>
</comment>
<dbReference type="Pfam" id="PF00106">
    <property type="entry name" value="adh_short"/>
    <property type="match status" value="1"/>
</dbReference>
<sequence length="307" mass="33716">MAPLIWLVTGTTSGIGRSLVEHIISRGDKVIASGRKVEERLGSLKSDSFALLELDISAGRREITTKVKEAWEIFGHIDILLNNAGVSAMKSAEEAEDDYIANMFQVNLFGQMHVTQAILPFMRAQGHGRIGFTSSSSAWTPLPFMSHYAASKAALSAYIESLHKELRPLGIDCVAFECGGFPTHLGQPRAEGDSTFGGGVDEGIKDYVPGFGKLVGMFMSDPMEFMPGDLSKVAPRIVDIMKREGVAAGRPWAVHIFFGSDAYNSTKQKLEEVFRLAEEWKDVAYSTDREEHSHLLNKQYAEAVSIL</sequence>
<dbReference type="Proteomes" id="UP001283341">
    <property type="component" value="Unassembled WGS sequence"/>
</dbReference>
<name>A0AAE0HUI6_9PEZI</name>
<dbReference type="InterPro" id="IPR036291">
    <property type="entry name" value="NAD(P)-bd_dom_sf"/>
</dbReference>
<dbReference type="GO" id="GO:0016491">
    <property type="term" value="F:oxidoreductase activity"/>
    <property type="evidence" value="ECO:0007669"/>
    <property type="project" value="UniProtKB-KW"/>
</dbReference>